<dbReference type="AlphaFoldDB" id="A0A7W7VS79"/>
<evidence type="ECO:0000313" key="1">
    <source>
        <dbReference type="EMBL" id="MBB4920130.1"/>
    </source>
</evidence>
<dbReference type="RefSeq" id="WP_184723690.1">
    <property type="nucleotide sequence ID" value="NZ_JACHJP010000012.1"/>
</dbReference>
<dbReference type="EMBL" id="JACHJP010000012">
    <property type="protein sequence ID" value="MBB4920130.1"/>
    <property type="molecule type" value="Genomic_DNA"/>
</dbReference>
<sequence>MSRVRITMDKAALRDVAPGAAAREAGFDVRAVQVIRRVGASHDGRPAEEVYEALRTSLLQIPGSRPFNEARVRRCATLISERRDPLSRD</sequence>
<dbReference type="Proteomes" id="UP000552644">
    <property type="component" value="Unassembled WGS sequence"/>
</dbReference>
<comment type="caution">
    <text evidence="1">The sequence shown here is derived from an EMBL/GenBank/DDBJ whole genome shotgun (WGS) entry which is preliminary data.</text>
</comment>
<evidence type="ECO:0000313" key="2">
    <source>
        <dbReference type="Proteomes" id="UP000552644"/>
    </source>
</evidence>
<name>A0A7W7VS79_9ACTN</name>
<protein>
    <submittedName>
        <fullName evidence="1">Uncharacterized protein</fullName>
    </submittedName>
</protein>
<accession>A0A7W7VS79</accession>
<proteinExistence type="predicted"/>
<keyword evidence="2" id="KW-1185">Reference proteome</keyword>
<organism evidence="1 2">
    <name type="scientific">Streptosporangium saharense</name>
    <dbReference type="NCBI Taxonomy" id="1706840"/>
    <lineage>
        <taxon>Bacteria</taxon>
        <taxon>Bacillati</taxon>
        <taxon>Actinomycetota</taxon>
        <taxon>Actinomycetes</taxon>
        <taxon>Streptosporangiales</taxon>
        <taxon>Streptosporangiaceae</taxon>
        <taxon>Streptosporangium</taxon>
    </lineage>
</organism>
<reference evidence="1 2" key="1">
    <citation type="submission" date="2020-08" db="EMBL/GenBank/DDBJ databases">
        <title>Genomic Encyclopedia of Type Strains, Phase III (KMG-III): the genomes of soil and plant-associated and newly described type strains.</title>
        <authorList>
            <person name="Whitman W."/>
        </authorList>
    </citation>
    <scope>NUCLEOTIDE SEQUENCE [LARGE SCALE GENOMIC DNA]</scope>
    <source>
        <strain evidence="1 2">CECT 8840</strain>
    </source>
</reference>
<gene>
    <name evidence="1" type="ORF">FHS44_007274</name>
</gene>